<dbReference type="AlphaFoldDB" id="A0A8H7C0N4"/>
<name>A0A8H7C0N4_9FUNG</name>
<reference evidence="1" key="1">
    <citation type="submission" date="2020-01" db="EMBL/GenBank/DDBJ databases">
        <title>Genome Sequencing of Three Apophysomyces-Like Fungal Strains Confirms a Novel Fungal Genus in the Mucoromycota with divergent Burkholderia-like Endosymbiotic Bacteria.</title>
        <authorList>
            <person name="Stajich J.E."/>
            <person name="Macias A.M."/>
            <person name="Carter-House D."/>
            <person name="Lovett B."/>
            <person name="Kasson L.R."/>
            <person name="Berry K."/>
            <person name="Grigoriev I."/>
            <person name="Chang Y."/>
            <person name="Spatafora J."/>
            <person name="Kasson M.T."/>
        </authorList>
    </citation>
    <scope>NUCLEOTIDE SEQUENCE</scope>
    <source>
        <strain evidence="1">NRRL A-21654</strain>
    </source>
</reference>
<protein>
    <submittedName>
        <fullName evidence="1">Uncharacterized protein</fullName>
    </submittedName>
</protein>
<sequence>MGFINGVELAGEHIRSHGRLYGFQKGEFNDLLNRYAYATRRGVNKITLFKEWGSTWDAEEIVPVEPPEALHRHPLTYLTEDLIIERELDCSRTANADWSTALTVLLAEPVIEAHQRYSNLLGQQKIVNYLGALFLVDPSISSSARRTKPDSEISSQIWYRKLF</sequence>
<gene>
    <name evidence="1" type="ORF">EC973_007101</name>
</gene>
<evidence type="ECO:0000313" key="1">
    <source>
        <dbReference type="EMBL" id="KAF7731996.1"/>
    </source>
</evidence>
<organism evidence="1 2">
    <name type="scientific">Apophysomyces ossiformis</name>
    <dbReference type="NCBI Taxonomy" id="679940"/>
    <lineage>
        <taxon>Eukaryota</taxon>
        <taxon>Fungi</taxon>
        <taxon>Fungi incertae sedis</taxon>
        <taxon>Mucoromycota</taxon>
        <taxon>Mucoromycotina</taxon>
        <taxon>Mucoromycetes</taxon>
        <taxon>Mucorales</taxon>
        <taxon>Mucorineae</taxon>
        <taxon>Mucoraceae</taxon>
        <taxon>Apophysomyces</taxon>
    </lineage>
</organism>
<accession>A0A8H7C0N4</accession>
<dbReference type="Proteomes" id="UP000605846">
    <property type="component" value="Unassembled WGS sequence"/>
</dbReference>
<evidence type="ECO:0000313" key="2">
    <source>
        <dbReference type="Proteomes" id="UP000605846"/>
    </source>
</evidence>
<proteinExistence type="predicted"/>
<dbReference type="EMBL" id="JABAYA010000005">
    <property type="protein sequence ID" value="KAF7731996.1"/>
    <property type="molecule type" value="Genomic_DNA"/>
</dbReference>
<comment type="caution">
    <text evidence="1">The sequence shown here is derived from an EMBL/GenBank/DDBJ whole genome shotgun (WGS) entry which is preliminary data.</text>
</comment>
<keyword evidence="2" id="KW-1185">Reference proteome</keyword>